<comment type="caution">
    <text evidence="4">The sequence shown here is derived from an EMBL/GenBank/DDBJ whole genome shotgun (WGS) entry which is preliminary data.</text>
</comment>
<sequence length="493" mass="54332">MFSLIDVDGVRSAFPGGHFPGDHPTAPSLSSVVAETPAADGVDRISALPDELLRDIVSRLPVREGARTAVLASRWRGFWRSAPLVLRDDDLLLAADGGCASPDAAIGRILADHPGPFRSVHLSHCSLTSGERELGDWGHLLAAKGTQDLVFLDNPPLPRRFGDAFRGASLRQLPADILRCASLRRLFLGTCRFPDIAGAPRGADVFPHLKEFSMLSAQMSEQDLEHMLACSPELETLALIINAMPKRIHLRSQSLKCMLLWTGVADELAVVDAPHLERLILWQTAGDYRPMKLKIDGAPELRVLGRLHPRLHQLQIGNTIINAETKASPSCIVPSVKILALELCFGLSKDVNMAPSFLRCFPSVEILHIVSSRDGEATGRHNAKFWQEVDPIKCVKSNVNKIFIHEFQGEQSEFGFVKFIAKRARKLQFLVIVLTKETFASACQVHKVNCQLRALTTCSWAAKECQVLVVGPKLDCTWSFAKASDLLVKDPFW</sequence>
<gene>
    <name evidence="4" type="ORF">HU200_050156</name>
</gene>
<dbReference type="AlphaFoldDB" id="A0A835ANA0"/>
<dbReference type="PANTHER" id="PTHR32141:SF162">
    <property type="entry name" value="F-BOX DOMAIN-CONTAINING PROTEIN"/>
    <property type="match status" value="1"/>
</dbReference>
<keyword evidence="5" id="KW-1185">Reference proteome</keyword>
<dbReference type="InterPro" id="IPR055411">
    <property type="entry name" value="LRR_FXL15/At3g58940/PEG3-like"/>
</dbReference>
<evidence type="ECO:0000313" key="4">
    <source>
        <dbReference type="EMBL" id="KAF8670891.1"/>
    </source>
</evidence>
<reference evidence="4" key="1">
    <citation type="submission" date="2020-07" db="EMBL/GenBank/DDBJ databases">
        <title>Genome sequence and genetic diversity analysis of an under-domesticated orphan crop, white fonio (Digitaria exilis).</title>
        <authorList>
            <person name="Bennetzen J.L."/>
            <person name="Chen S."/>
            <person name="Ma X."/>
            <person name="Wang X."/>
            <person name="Yssel A.E.J."/>
            <person name="Chaluvadi S.R."/>
            <person name="Johnson M."/>
            <person name="Gangashetty P."/>
            <person name="Hamidou F."/>
            <person name="Sanogo M.D."/>
            <person name="Zwaenepoel A."/>
            <person name="Wallace J."/>
            <person name="Van De Peer Y."/>
            <person name="Van Deynze A."/>
        </authorList>
    </citation>
    <scope>NUCLEOTIDE SEQUENCE</scope>
    <source>
        <tissue evidence="4">Leaves</tissue>
    </source>
</reference>
<feature type="domain" description="F-box" evidence="1">
    <location>
        <begin position="45"/>
        <end position="84"/>
    </location>
</feature>
<dbReference type="EMBL" id="JACEFO010002248">
    <property type="protein sequence ID" value="KAF8670891.1"/>
    <property type="molecule type" value="Genomic_DNA"/>
</dbReference>
<dbReference type="InterPro" id="IPR036047">
    <property type="entry name" value="F-box-like_dom_sf"/>
</dbReference>
<dbReference type="Pfam" id="PF08387">
    <property type="entry name" value="FBD"/>
    <property type="match status" value="1"/>
</dbReference>
<dbReference type="Pfam" id="PF00646">
    <property type="entry name" value="F-box"/>
    <property type="match status" value="1"/>
</dbReference>
<dbReference type="SUPFAM" id="SSF52047">
    <property type="entry name" value="RNI-like"/>
    <property type="match status" value="1"/>
</dbReference>
<dbReference type="InterPro" id="IPR006566">
    <property type="entry name" value="FBD"/>
</dbReference>
<name>A0A835ANA0_9POAL</name>
<evidence type="ECO:0000259" key="2">
    <source>
        <dbReference type="Pfam" id="PF08387"/>
    </source>
</evidence>
<dbReference type="Gene3D" id="3.80.10.10">
    <property type="entry name" value="Ribonuclease Inhibitor"/>
    <property type="match status" value="1"/>
</dbReference>
<feature type="domain" description="F-box/LRR-repeat protein 15/At3g58940/PEG3-like LRR" evidence="3">
    <location>
        <begin position="135"/>
        <end position="369"/>
    </location>
</feature>
<dbReference type="PANTHER" id="PTHR32141">
    <property type="match status" value="1"/>
</dbReference>
<evidence type="ECO:0000313" key="5">
    <source>
        <dbReference type="Proteomes" id="UP000636709"/>
    </source>
</evidence>
<evidence type="ECO:0000259" key="1">
    <source>
        <dbReference type="Pfam" id="PF00646"/>
    </source>
</evidence>
<feature type="domain" description="FBD" evidence="2">
    <location>
        <begin position="387"/>
        <end position="432"/>
    </location>
</feature>
<evidence type="ECO:0000259" key="3">
    <source>
        <dbReference type="Pfam" id="PF24758"/>
    </source>
</evidence>
<dbReference type="InterPro" id="IPR055302">
    <property type="entry name" value="F-box_dom-containing"/>
</dbReference>
<dbReference type="OrthoDB" id="656531at2759"/>
<protein>
    <recommendedName>
        <fullName evidence="6">F-box domain-containing protein</fullName>
    </recommendedName>
</protein>
<accession>A0A835ANA0</accession>
<organism evidence="4 5">
    <name type="scientific">Digitaria exilis</name>
    <dbReference type="NCBI Taxonomy" id="1010633"/>
    <lineage>
        <taxon>Eukaryota</taxon>
        <taxon>Viridiplantae</taxon>
        <taxon>Streptophyta</taxon>
        <taxon>Embryophyta</taxon>
        <taxon>Tracheophyta</taxon>
        <taxon>Spermatophyta</taxon>
        <taxon>Magnoliopsida</taxon>
        <taxon>Liliopsida</taxon>
        <taxon>Poales</taxon>
        <taxon>Poaceae</taxon>
        <taxon>PACMAD clade</taxon>
        <taxon>Panicoideae</taxon>
        <taxon>Panicodae</taxon>
        <taxon>Paniceae</taxon>
        <taxon>Anthephorinae</taxon>
        <taxon>Digitaria</taxon>
    </lineage>
</organism>
<dbReference type="Pfam" id="PF24758">
    <property type="entry name" value="LRR_At5g56370"/>
    <property type="match status" value="1"/>
</dbReference>
<dbReference type="Proteomes" id="UP000636709">
    <property type="component" value="Unassembled WGS sequence"/>
</dbReference>
<evidence type="ECO:0008006" key="6">
    <source>
        <dbReference type="Google" id="ProtNLM"/>
    </source>
</evidence>
<proteinExistence type="predicted"/>
<dbReference type="InterPro" id="IPR001810">
    <property type="entry name" value="F-box_dom"/>
</dbReference>
<dbReference type="SUPFAM" id="SSF81383">
    <property type="entry name" value="F-box domain"/>
    <property type="match status" value="1"/>
</dbReference>
<dbReference type="InterPro" id="IPR032675">
    <property type="entry name" value="LRR_dom_sf"/>
</dbReference>